<feature type="transmembrane region" description="Helical" evidence="7">
    <location>
        <begin position="1172"/>
        <end position="1193"/>
    </location>
</feature>
<name>A0A9P7Y5A5_9FUNG</name>
<evidence type="ECO:0000256" key="5">
    <source>
        <dbReference type="ARBA" id="ARBA00023136"/>
    </source>
</evidence>
<keyword evidence="3" id="KW-0677">Repeat</keyword>
<dbReference type="InterPro" id="IPR011044">
    <property type="entry name" value="Quino_amine_DH_bsu"/>
</dbReference>
<comment type="subcellular location">
    <subcellularLocation>
        <location evidence="1">Membrane</location>
        <topology evidence="1">Multi-pass membrane protein</topology>
    </subcellularLocation>
</comment>
<dbReference type="SUPFAM" id="SSF50969">
    <property type="entry name" value="YVTN repeat-like/Quinoprotein amine dehydrogenase"/>
    <property type="match status" value="1"/>
</dbReference>
<dbReference type="GO" id="GO:0098703">
    <property type="term" value="P:calcium ion import across plasma membrane"/>
    <property type="evidence" value="ECO:0007669"/>
    <property type="project" value="TreeGrafter"/>
</dbReference>
<feature type="transmembrane region" description="Helical" evidence="7">
    <location>
        <begin position="1356"/>
        <end position="1378"/>
    </location>
</feature>
<accession>A0A9P7Y5A5</accession>
<reference evidence="9" key="1">
    <citation type="submission" date="2021-06" db="EMBL/GenBank/DDBJ databases">
        <title>Genome Sequence of Mortierella hyaline Strain SCG-10, a Cold-Adapted, Nitrate-Reducing Fungus Isolated from Soil in Minnesota, USA.</title>
        <authorList>
            <person name="Aldossari N."/>
        </authorList>
    </citation>
    <scope>NUCLEOTIDE SEQUENCE</scope>
    <source>
        <strain evidence="9">SCG-10</strain>
    </source>
</reference>
<feature type="transmembrane region" description="Helical" evidence="7">
    <location>
        <begin position="1282"/>
        <end position="1304"/>
    </location>
</feature>
<dbReference type="InterPro" id="IPR005821">
    <property type="entry name" value="Ion_trans_dom"/>
</dbReference>
<keyword evidence="2 7" id="KW-0812">Transmembrane</keyword>
<protein>
    <recommendedName>
        <fullName evidence="8">Ion transport domain-containing protein</fullName>
    </recommendedName>
</protein>
<organism evidence="9 10">
    <name type="scientific">Linnemannia hyalina</name>
    <dbReference type="NCBI Taxonomy" id="64524"/>
    <lineage>
        <taxon>Eukaryota</taxon>
        <taxon>Fungi</taxon>
        <taxon>Fungi incertae sedis</taxon>
        <taxon>Mucoromycota</taxon>
        <taxon>Mortierellomycotina</taxon>
        <taxon>Mortierellomycetes</taxon>
        <taxon>Mortierellales</taxon>
        <taxon>Mortierellaceae</taxon>
        <taxon>Linnemannia</taxon>
    </lineage>
</organism>
<keyword evidence="4 7" id="KW-1133">Transmembrane helix</keyword>
<feature type="transmembrane region" description="Helical" evidence="7">
    <location>
        <begin position="1244"/>
        <end position="1262"/>
    </location>
</feature>
<dbReference type="InterPro" id="IPR024862">
    <property type="entry name" value="TRPV"/>
</dbReference>
<sequence length="1436" mass="160940">MSEHVIVILDDLAPIPSQQPPQLRTEPPISNLDKLTSSSNNNGARTRWYFRRGGRIADDQEEEEVLEEEGHVDRRELVLAFTIPKSTARETHYDIVLGVSTRDLNLNTVEAIIVTYNRVTGAKNVQSENADLAGKEEPEEGNSEVWKWRLHKKVFLSESALEVAIEVKTRDLGASHYGDDHDDADDECVSVGGASSSTEYGSFGLHFVEIMTGARDYYSKDPRYREHQPFIHCVDINRTGYKFLDSTTAEYPQIISDYCVSKDGSHVVVATTAGRKEGETTFSLQLWNFRDLTAVSPSTPEKAVSLKEEKEGSGSPLVAWMQFPATMKTWNLELVLSLDGSQLVVLDLEPLSLSPDERKNYRTTSTFYRCDINQIEAAEGAVAGSGLVRHYPERIRATAGLEDFHGRAQFHIIAAMGQDIRDEMFITCDGVSVEIYSVYEQWTHVRSILMNPARNRPQFIHNVYSALSKQLRGRYFVVEEPGADQMVSTWDVEQGVRVSSFTGLTPEQKYNISRISAMSSNGQLIVIPGRQHIDLFWTATWTLAGTRAFDSMELTEAIGDVHFIRNDTQIVVGVGVGSDSEEVPFYRKNKGYIINTETMAVVERFVSQGSDVFSFKMGGSWTNPQVYCIGSSQVSLFDLQNRIIQSPTKLRDLCDASCTLVSSFKNSAGRKEVFLPAAGMTFRAEAIMKPIVINGRRETLPFIAVEARDSNGLLIQRMSTPLPREAVFRSARFVGGKDGCSYLLIVLNKWIMVWSTPKSARGGFILRWAQHGESDTTWKICPHSQLYGWKASDDKNNGISNNGGGKQDKDDCLIYDRSIFDPIKEGNPCIFLSGVINLVEIFELATITAVDDDHDALRQDILRYVGKYINCQLSDYHLGSSIVPHICENWTPTKHSAIVLFLRALLLENTHPSVRWVPRPHTVVHGQEEGEGNPILCMINKARTESQAMEVAQVLGEYLLQRARIEKDHYFLVPILRSLQELMVVDKEQPLGMEEFVAQLYRGFAYLPVRPVRLPIGPSDQEQELQWAGTRAGLGLRKDKFSKDLYYASSDMLWYKIDSGSAVTGGGGGGGGGQGSSGNGKMIFSWLGVLWRMIAHNFKLLRKDTVRCYPSAYLECSNPALVALAEYKWGVVGFAYWRRQFMARCCYYILVLLAVALQIYGKSKVGAEGLVVYNWIGVFIDISITSFAVFLCVEVVQMFREGLFSYFRSVFNVADLLVLVLPFAGSLNQLCALMGVLTPPGQNSGFLSFSVLIVLLHFLFELRVFKPVARVVWSTTRGIESIAAFLCVYILGVLGFVMAFMHMIPACPDSASCQNPSSFMSYTPSDFFAAVSGTQLSGRSGWDGGGLFYTDHWANFFLALTFFLFNVIMFINMAIVMIQDASKKGGQDEWKQEWFRHRLQTVESAENMSYKTSADVVYYSATAKEIKEYEKERRNS</sequence>
<evidence type="ECO:0000256" key="4">
    <source>
        <dbReference type="ARBA" id="ARBA00022989"/>
    </source>
</evidence>
<feature type="domain" description="Ion transport" evidence="8">
    <location>
        <begin position="1174"/>
        <end position="1381"/>
    </location>
</feature>
<dbReference type="Pfam" id="PF00520">
    <property type="entry name" value="Ion_trans"/>
    <property type="match status" value="1"/>
</dbReference>
<evidence type="ECO:0000313" key="10">
    <source>
        <dbReference type="Proteomes" id="UP000707451"/>
    </source>
</evidence>
<evidence type="ECO:0000256" key="7">
    <source>
        <dbReference type="SAM" id="Phobius"/>
    </source>
</evidence>
<evidence type="ECO:0000256" key="2">
    <source>
        <dbReference type="ARBA" id="ARBA00022692"/>
    </source>
</evidence>
<evidence type="ECO:0000259" key="8">
    <source>
        <dbReference type="Pfam" id="PF00520"/>
    </source>
</evidence>
<dbReference type="EMBL" id="JAHRHY010000002">
    <property type="protein sequence ID" value="KAG9071774.1"/>
    <property type="molecule type" value="Genomic_DNA"/>
</dbReference>
<comment type="caution">
    <text evidence="9">The sequence shown here is derived from an EMBL/GenBank/DDBJ whole genome shotgun (WGS) entry which is preliminary data.</text>
</comment>
<proteinExistence type="predicted"/>
<evidence type="ECO:0000256" key="3">
    <source>
        <dbReference type="ARBA" id="ARBA00022737"/>
    </source>
</evidence>
<feature type="region of interest" description="Disordered" evidence="6">
    <location>
        <begin position="16"/>
        <end position="40"/>
    </location>
</feature>
<dbReference type="Proteomes" id="UP000707451">
    <property type="component" value="Unassembled WGS sequence"/>
</dbReference>
<feature type="transmembrane region" description="Helical" evidence="7">
    <location>
        <begin position="1141"/>
        <end position="1160"/>
    </location>
</feature>
<keyword evidence="5 7" id="KW-0472">Membrane</keyword>
<gene>
    <name evidence="9" type="ORF">KI688_005990</name>
</gene>
<keyword evidence="10" id="KW-1185">Reference proteome</keyword>
<evidence type="ECO:0000256" key="6">
    <source>
        <dbReference type="SAM" id="MobiDB-lite"/>
    </source>
</evidence>
<feature type="transmembrane region" description="Helical" evidence="7">
    <location>
        <begin position="1205"/>
        <end position="1224"/>
    </location>
</feature>
<dbReference type="PANTHER" id="PTHR10582:SF2">
    <property type="entry name" value="INACTIVE"/>
    <property type="match status" value="1"/>
</dbReference>
<dbReference type="GO" id="GO:0005216">
    <property type="term" value="F:monoatomic ion channel activity"/>
    <property type="evidence" value="ECO:0007669"/>
    <property type="project" value="InterPro"/>
</dbReference>
<evidence type="ECO:0000256" key="1">
    <source>
        <dbReference type="ARBA" id="ARBA00004141"/>
    </source>
</evidence>
<dbReference type="GO" id="GO:0005886">
    <property type="term" value="C:plasma membrane"/>
    <property type="evidence" value="ECO:0007669"/>
    <property type="project" value="TreeGrafter"/>
</dbReference>
<evidence type="ECO:0000313" key="9">
    <source>
        <dbReference type="EMBL" id="KAG9071774.1"/>
    </source>
</evidence>
<feature type="transmembrane region" description="Helical" evidence="7">
    <location>
        <begin position="1083"/>
        <end position="1101"/>
    </location>
</feature>
<dbReference type="OrthoDB" id="2392493at2759"/>
<dbReference type="PANTHER" id="PTHR10582">
    <property type="entry name" value="TRANSIENT RECEPTOR POTENTIAL ION CHANNEL PROTEIN"/>
    <property type="match status" value="1"/>
</dbReference>